<proteinExistence type="predicted"/>
<dbReference type="InParanoid" id="F0Y3C5"/>
<dbReference type="InterPro" id="IPR045055">
    <property type="entry name" value="DNA2/NAM7-like"/>
</dbReference>
<gene>
    <name evidence="4" type="ORF">AURANDRAFT_62864</name>
</gene>
<feature type="domain" description="DNA2/NAM7 helicase-like C-terminal" evidence="3">
    <location>
        <begin position="513"/>
        <end position="701"/>
    </location>
</feature>
<dbReference type="Proteomes" id="UP000002729">
    <property type="component" value="Unassembled WGS sequence"/>
</dbReference>
<feature type="region of interest" description="Disordered" evidence="1">
    <location>
        <begin position="758"/>
        <end position="791"/>
    </location>
</feature>
<dbReference type="RefSeq" id="XP_009035083.1">
    <property type="nucleotide sequence ID" value="XM_009036835.1"/>
</dbReference>
<organism evidence="5">
    <name type="scientific">Aureococcus anophagefferens</name>
    <name type="common">Harmful bloom alga</name>
    <dbReference type="NCBI Taxonomy" id="44056"/>
    <lineage>
        <taxon>Eukaryota</taxon>
        <taxon>Sar</taxon>
        <taxon>Stramenopiles</taxon>
        <taxon>Ochrophyta</taxon>
        <taxon>Pelagophyceae</taxon>
        <taxon>Pelagomonadales</taxon>
        <taxon>Pelagomonadaceae</taxon>
        <taxon>Aureococcus</taxon>
    </lineage>
</organism>
<dbReference type="eggNOG" id="KOG1802">
    <property type="taxonomic scope" value="Eukaryota"/>
</dbReference>
<feature type="domain" description="DNA2/NAM7 helicase helicase" evidence="2">
    <location>
        <begin position="289"/>
        <end position="367"/>
    </location>
</feature>
<feature type="compositionally biased region" description="Pro residues" evidence="1">
    <location>
        <begin position="765"/>
        <end position="777"/>
    </location>
</feature>
<dbReference type="PANTHER" id="PTHR10887:SF495">
    <property type="entry name" value="HELICASE SENATAXIN ISOFORM X1-RELATED"/>
    <property type="match status" value="1"/>
</dbReference>
<dbReference type="KEGG" id="aaf:AURANDRAFT_62864"/>
<dbReference type="InterPro" id="IPR047187">
    <property type="entry name" value="SF1_C_Upf1"/>
</dbReference>
<evidence type="ECO:0000259" key="3">
    <source>
        <dbReference type="Pfam" id="PF13087"/>
    </source>
</evidence>
<feature type="domain" description="DNA2/NAM7 helicase helicase" evidence="2">
    <location>
        <begin position="428"/>
        <end position="504"/>
    </location>
</feature>
<feature type="region of interest" description="Disordered" evidence="1">
    <location>
        <begin position="1"/>
        <end position="44"/>
    </location>
</feature>
<evidence type="ECO:0000313" key="5">
    <source>
        <dbReference type="Proteomes" id="UP000002729"/>
    </source>
</evidence>
<dbReference type="Pfam" id="PF13086">
    <property type="entry name" value="AAA_11"/>
    <property type="match status" value="2"/>
</dbReference>
<dbReference type="SUPFAM" id="SSF52540">
    <property type="entry name" value="P-loop containing nucleoside triphosphate hydrolases"/>
    <property type="match status" value="1"/>
</dbReference>
<evidence type="ECO:0000313" key="4">
    <source>
        <dbReference type="EMBL" id="EGB10271.1"/>
    </source>
</evidence>
<name>F0Y3C5_AURAN</name>
<accession>F0Y3C5</accession>
<protein>
    <recommendedName>
        <fullName evidence="6">AAA+ ATPase domain-containing protein</fullName>
    </recommendedName>
</protein>
<dbReference type="InterPro" id="IPR041677">
    <property type="entry name" value="DNA2/NAM7_AAA_11"/>
</dbReference>
<dbReference type="OrthoDB" id="306218at2759"/>
<dbReference type="PANTHER" id="PTHR10887">
    <property type="entry name" value="DNA2/NAM7 HELICASE FAMILY"/>
    <property type="match status" value="1"/>
</dbReference>
<evidence type="ECO:0008006" key="6">
    <source>
        <dbReference type="Google" id="ProtNLM"/>
    </source>
</evidence>
<reference evidence="4 5" key="1">
    <citation type="journal article" date="2011" name="Proc. Natl. Acad. Sci. U.S.A.">
        <title>Niche of harmful alga Aureococcus anophagefferens revealed through ecogenomics.</title>
        <authorList>
            <person name="Gobler C.J."/>
            <person name="Berry D.L."/>
            <person name="Dyhrman S.T."/>
            <person name="Wilhelm S.W."/>
            <person name="Salamov A."/>
            <person name="Lobanov A.V."/>
            <person name="Zhang Y."/>
            <person name="Collier J.L."/>
            <person name="Wurch L.L."/>
            <person name="Kustka A.B."/>
            <person name="Dill B.D."/>
            <person name="Shah M."/>
            <person name="VerBerkmoes N.C."/>
            <person name="Kuo A."/>
            <person name="Terry A."/>
            <person name="Pangilinan J."/>
            <person name="Lindquist E.A."/>
            <person name="Lucas S."/>
            <person name="Paulsen I.T."/>
            <person name="Hattenrath-Lehmann T.K."/>
            <person name="Talmage S.C."/>
            <person name="Walker E.A."/>
            <person name="Koch F."/>
            <person name="Burson A.M."/>
            <person name="Marcoval M.A."/>
            <person name="Tang Y.Z."/>
            <person name="Lecleir G.R."/>
            <person name="Coyne K.J."/>
            <person name="Berg G.M."/>
            <person name="Bertrand E.M."/>
            <person name="Saito M.A."/>
            <person name="Gladyshev V.N."/>
            <person name="Grigoriev I.V."/>
        </authorList>
    </citation>
    <scope>NUCLEOTIDE SEQUENCE [LARGE SCALE GENOMIC DNA]</scope>
    <source>
        <strain evidence="5">CCMP 1984</strain>
    </source>
</reference>
<sequence>MPKRKKRKDGDEDEALLGGAERARRAARRGGGGGGGKRRAKAPPADLKHWVLRWPLDDVAAPAAESRSRLGLAPVAPLPETWPTVAAYTASFRPGVYEEARAAMAQALRAGGERPCAAALEVAGLGDARPGSLVALRRGRDAVATAGRVVAETAPGTRAVSVLAASLWFCDAWDDLVGDGWRCRDAGASLPAERVDAALARRHWPRFLDGLVTGRAATHVRFADDDGGGGGAFGGDELADDIEDAFVTRDGFAVEEDEEARAVEEEEEGARAVEDDAVAAAAAAAAAALNESQARALAAVDDGAVAVVQGPPGTGKTTFVAAAVLRLAARGYRVLVAAPSNRAVTVTFDRVLRGCPALDAALVGVRASLVDDEAAPAARAARFAYTVGDAFAARVRAGDEDPGWLRRVAPRWCAAHDVHDDAVRRARGADLAREFVEGSRVVFATLGTCGSSLVRRSGAFDVAVVDEAAQSVEAETLACLQNLAWSGRLLLVGDQCQLPATVVSPLAVRAGFDRSMLSRLAAARRGAWPEPAMLEIQYRMDPAIAAFPSGRWYGGRLRTGARPGDGDVAAAAARALGLASGARRALVDVASGAERRDGAALANPREAALVAAAGRAAAATGASVAVLTFYAGQRALLAAALAGSGCRVSTVDAAQGSEADVVLVSCVRANAEGRRGFLGDFRRLNVAITRARSLLLCFGDAATLGGGDDDLGALVADFDRAGDVVAEAAVAAAVRPGAAATARRDLERREAALKRELARLRAGPRTPPDRPQLPVPRPETGFYLDYAPAAS</sequence>
<keyword evidence="5" id="KW-1185">Reference proteome</keyword>
<dbReference type="InterPro" id="IPR027417">
    <property type="entry name" value="P-loop_NTPase"/>
</dbReference>
<dbReference type="EMBL" id="GL833124">
    <property type="protein sequence ID" value="EGB10271.1"/>
    <property type="molecule type" value="Genomic_DNA"/>
</dbReference>
<dbReference type="Pfam" id="PF13087">
    <property type="entry name" value="AAA_12"/>
    <property type="match status" value="1"/>
</dbReference>
<evidence type="ECO:0000259" key="2">
    <source>
        <dbReference type="Pfam" id="PF13086"/>
    </source>
</evidence>
<dbReference type="GO" id="GO:0004386">
    <property type="term" value="F:helicase activity"/>
    <property type="evidence" value="ECO:0007669"/>
    <property type="project" value="InterPro"/>
</dbReference>
<dbReference type="GeneID" id="20224077"/>
<evidence type="ECO:0000256" key="1">
    <source>
        <dbReference type="SAM" id="MobiDB-lite"/>
    </source>
</evidence>
<dbReference type="AlphaFoldDB" id="F0Y3C5"/>
<dbReference type="CDD" id="cd18808">
    <property type="entry name" value="SF1_C_Upf1"/>
    <property type="match status" value="1"/>
</dbReference>
<dbReference type="Gene3D" id="3.40.50.300">
    <property type="entry name" value="P-loop containing nucleotide triphosphate hydrolases"/>
    <property type="match status" value="3"/>
</dbReference>
<dbReference type="InterPro" id="IPR041679">
    <property type="entry name" value="DNA2/NAM7-like_C"/>
</dbReference>